<evidence type="ECO:0000256" key="4">
    <source>
        <dbReference type="ARBA" id="ARBA00023157"/>
    </source>
</evidence>
<dbReference type="PANTHER" id="PTHR42860:SF1">
    <property type="entry name" value="VITAMIN B12-BINDING PROTEIN"/>
    <property type="match status" value="1"/>
</dbReference>
<dbReference type="RefSeq" id="WP_048275000.1">
    <property type="nucleotide sequence ID" value="NZ_LDZF01000011.1"/>
</dbReference>
<dbReference type="Proteomes" id="UP000036196">
    <property type="component" value="Unassembled WGS sequence"/>
</dbReference>
<reference evidence="7 8" key="1">
    <citation type="submission" date="2015-05" db="EMBL/GenBank/DDBJ databases">
        <title>Genome sequences of Pluralibacter gergoviae.</title>
        <authorList>
            <person name="Greninger A.L."/>
            <person name="Miller S."/>
        </authorList>
    </citation>
    <scope>NUCLEOTIDE SEQUENCE [LARGE SCALE GENOMIC DNA]</scope>
    <source>
        <strain evidence="7 8">JS81F13</strain>
    </source>
</reference>
<dbReference type="InterPro" id="IPR051030">
    <property type="entry name" value="Vitamin_B12-ABC_binding"/>
</dbReference>
<dbReference type="Gene3D" id="3.40.50.1980">
    <property type="entry name" value="Nitrogenase molybdenum iron protein domain"/>
    <property type="match status" value="2"/>
</dbReference>
<dbReference type="EMBL" id="LDZF01000011">
    <property type="protein sequence ID" value="KMK13465.1"/>
    <property type="molecule type" value="Genomic_DNA"/>
</dbReference>
<feature type="signal peptide" evidence="5">
    <location>
        <begin position="1"/>
        <end position="21"/>
    </location>
</feature>
<comment type="function">
    <text evidence="5">Part of the ABC transporter complex BtuCDF involved in vitamin B12 import. Binds vitamin B12 and delivers it to the periplasmic surface of BtuC.</text>
</comment>
<evidence type="ECO:0000256" key="5">
    <source>
        <dbReference type="HAMAP-Rule" id="MF_01000"/>
    </source>
</evidence>
<protein>
    <recommendedName>
        <fullName evidence="5">Vitamin B12-binding protein</fullName>
    </recommendedName>
</protein>
<dbReference type="GO" id="GO:0042597">
    <property type="term" value="C:periplasmic space"/>
    <property type="evidence" value="ECO:0007669"/>
    <property type="project" value="UniProtKB-SubCell"/>
</dbReference>
<dbReference type="STRING" id="61647.LG71_24270"/>
<evidence type="ECO:0000256" key="2">
    <source>
        <dbReference type="ARBA" id="ARBA00022729"/>
    </source>
</evidence>
<keyword evidence="1 5" id="KW-0813">Transport</keyword>
<comment type="similarity">
    <text evidence="5">Belongs to the BtuF family.</text>
</comment>
<dbReference type="InterPro" id="IPR002491">
    <property type="entry name" value="ABC_transptr_periplasmic_BD"/>
</dbReference>
<dbReference type="eggNOG" id="COG0614">
    <property type="taxonomic scope" value="Bacteria"/>
</dbReference>
<evidence type="ECO:0000256" key="1">
    <source>
        <dbReference type="ARBA" id="ARBA00022448"/>
    </source>
</evidence>
<dbReference type="InterPro" id="IPR054828">
    <property type="entry name" value="Vit_B12_bind_prot"/>
</dbReference>
<proteinExistence type="inferred from homology"/>
<dbReference type="AlphaFoldDB" id="A0A0J5MPV9"/>
<feature type="chain" id="PRO_5008989806" description="Vitamin B12-binding protein" evidence="5">
    <location>
        <begin position="22"/>
        <end position="265"/>
    </location>
</feature>
<comment type="subunit">
    <text evidence="5">The complex is composed of two ATP-binding proteins (BtuD), two transmembrane proteins (BtuC) and a solute-binding protein (BtuF).</text>
</comment>
<keyword evidence="3 5" id="KW-0574">Periplasm</keyword>
<dbReference type="CDD" id="cd01144">
    <property type="entry name" value="BtuF"/>
    <property type="match status" value="1"/>
</dbReference>
<keyword evidence="8" id="KW-1185">Reference proteome</keyword>
<gene>
    <name evidence="5" type="primary">btuF</name>
    <name evidence="7" type="ORF">ABW06_12550</name>
</gene>
<evidence type="ECO:0000259" key="6">
    <source>
        <dbReference type="PROSITE" id="PS50983"/>
    </source>
</evidence>
<comment type="subcellular location">
    <subcellularLocation>
        <location evidence="5">Periplasm</location>
    </subcellularLocation>
</comment>
<dbReference type="NCBIfam" id="NF038402">
    <property type="entry name" value="TroA_like"/>
    <property type="match status" value="1"/>
</dbReference>
<evidence type="ECO:0000313" key="7">
    <source>
        <dbReference type="EMBL" id="KMK13465.1"/>
    </source>
</evidence>
<feature type="binding site" evidence="5">
    <location>
        <position position="49"/>
    </location>
    <ligand>
        <name>cyanocob(III)alamin</name>
        <dbReference type="ChEBI" id="CHEBI:17439"/>
    </ligand>
</feature>
<comment type="caution">
    <text evidence="7">The sequence shown here is derived from an EMBL/GenBank/DDBJ whole genome shotgun (WGS) entry which is preliminary data.</text>
</comment>
<dbReference type="PANTHER" id="PTHR42860">
    <property type="entry name" value="VITAMIN B12-BINDING PROTEIN"/>
    <property type="match status" value="1"/>
</dbReference>
<keyword evidence="4 5" id="KW-1015">Disulfide bond</keyword>
<dbReference type="Pfam" id="PF01497">
    <property type="entry name" value="Peripla_BP_2"/>
    <property type="match status" value="1"/>
</dbReference>
<dbReference type="GO" id="GO:0015889">
    <property type="term" value="P:cobalamin transport"/>
    <property type="evidence" value="ECO:0007669"/>
    <property type="project" value="UniProtKB-UniRule"/>
</dbReference>
<feature type="site" description="Important for BtuC binding" evidence="5">
    <location>
        <position position="71"/>
    </location>
</feature>
<accession>A0A0J5MPV9</accession>
<dbReference type="NCBIfam" id="NF002894">
    <property type="entry name" value="PRK03379.1"/>
    <property type="match status" value="1"/>
</dbReference>
<evidence type="ECO:0000256" key="3">
    <source>
        <dbReference type="ARBA" id="ARBA00022764"/>
    </source>
</evidence>
<sequence precursor="true">MAKILARSLFALLLFPAWLFAAPRVVTLSPANAELAFAAGITPVGVSSYSDYPPQAAEIEQVANWQGINVERILALKPDVVLAWRSGNAERQVNQLSALGVKVLWIETGSVEQIADALRQLAAYSPQPQTARAAAESMLNELHALRARYADGAKKRVFMQFGSNPLFTSNKDSIQNQILQTCGAENIFADSRVPWPQVSREQVLIRRPQAIVATGDEAAAGRIRQFWRDRLTVPVITVNSDWFERPSPRIILAAKQLCAALARLN</sequence>
<dbReference type="PATRIC" id="fig|61647.15.peg.644"/>
<dbReference type="PROSITE" id="PS50983">
    <property type="entry name" value="FE_B12_PBP"/>
    <property type="match status" value="1"/>
</dbReference>
<keyword evidence="2 5" id="KW-0732">Signal</keyword>
<feature type="binding site" evidence="5">
    <location>
        <begin position="241"/>
        <end position="245"/>
    </location>
    <ligand>
        <name>cyanocob(III)alamin</name>
        <dbReference type="ChEBI" id="CHEBI:17439"/>
    </ligand>
</feature>
<dbReference type="GO" id="GO:0031419">
    <property type="term" value="F:cobalamin binding"/>
    <property type="evidence" value="ECO:0007669"/>
    <property type="project" value="InterPro"/>
</dbReference>
<feature type="disulfide bond" evidence="5">
    <location>
        <begin position="182"/>
        <end position="258"/>
    </location>
</feature>
<dbReference type="HAMAP" id="MF_01000">
    <property type="entry name" value="BtuF"/>
    <property type="match status" value="1"/>
</dbReference>
<evidence type="ECO:0000313" key="8">
    <source>
        <dbReference type="Proteomes" id="UP000036196"/>
    </source>
</evidence>
<organism evidence="7 8">
    <name type="scientific">Pluralibacter gergoviae</name>
    <name type="common">Enterobacter gergoviae</name>
    <dbReference type="NCBI Taxonomy" id="61647"/>
    <lineage>
        <taxon>Bacteria</taxon>
        <taxon>Pseudomonadati</taxon>
        <taxon>Pseudomonadota</taxon>
        <taxon>Gammaproteobacteria</taxon>
        <taxon>Enterobacterales</taxon>
        <taxon>Enterobacteriaceae</taxon>
        <taxon>Pluralibacter</taxon>
    </lineage>
</organism>
<feature type="domain" description="Fe/B12 periplasmic-binding" evidence="6">
    <location>
        <begin position="24"/>
        <end position="265"/>
    </location>
</feature>
<name>A0A0J5MPV9_PLUGE</name>
<dbReference type="InterPro" id="IPR023544">
    <property type="entry name" value="ABC_transptr_vit_B12-bd"/>
</dbReference>
<feature type="site" description="Important for BtuC binding" evidence="5">
    <location>
        <position position="201"/>
    </location>
</feature>
<dbReference type="SUPFAM" id="SSF53807">
    <property type="entry name" value="Helical backbone' metal receptor"/>
    <property type="match status" value="1"/>
</dbReference>